<dbReference type="KEGG" id="rmr:Rmar_0899"/>
<evidence type="ECO:0000313" key="4">
    <source>
        <dbReference type="Proteomes" id="UP000002221"/>
    </source>
</evidence>
<dbReference type="RefSeq" id="WP_012843405.1">
    <property type="nucleotide sequence ID" value="NC_013501.1"/>
</dbReference>
<accession>D0MH08</accession>
<evidence type="ECO:0000259" key="2">
    <source>
        <dbReference type="Pfam" id="PF17900"/>
    </source>
</evidence>
<evidence type="ECO:0000313" key="3">
    <source>
        <dbReference type="EMBL" id="ACY47793.1"/>
    </source>
</evidence>
<name>D0MH08_RHOM4</name>
<keyword evidence="4" id="KW-1185">Reference proteome</keyword>
<dbReference type="GO" id="GO:0042277">
    <property type="term" value="F:peptide binding"/>
    <property type="evidence" value="ECO:0007669"/>
    <property type="project" value="TreeGrafter"/>
</dbReference>
<dbReference type="eggNOG" id="COG0308">
    <property type="taxonomic scope" value="Bacteria"/>
</dbReference>
<dbReference type="Proteomes" id="UP000002221">
    <property type="component" value="Chromosome"/>
</dbReference>
<dbReference type="Pfam" id="PF01433">
    <property type="entry name" value="Peptidase_M1"/>
    <property type="match status" value="1"/>
</dbReference>
<keyword evidence="3" id="KW-0645">Protease</keyword>
<gene>
    <name evidence="3" type="ordered locus">Rmar_0899</name>
</gene>
<keyword evidence="3" id="KW-0031">Aminopeptidase</keyword>
<dbReference type="GO" id="GO:0005615">
    <property type="term" value="C:extracellular space"/>
    <property type="evidence" value="ECO:0007669"/>
    <property type="project" value="TreeGrafter"/>
</dbReference>
<protein>
    <submittedName>
        <fullName evidence="3">Peptidase M1 membrane alanine aminopeptidase</fullName>
    </submittedName>
</protein>
<dbReference type="STRING" id="518766.Rmar_0899"/>
<dbReference type="InterPro" id="IPR050344">
    <property type="entry name" value="Peptidase_M1_aminopeptidases"/>
</dbReference>
<dbReference type="GO" id="GO:0016020">
    <property type="term" value="C:membrane"/>
    <property type="evidence" value="ECO:0007669"/>
    <property type="project" value="TreeGrafter"/>
</dbReference>
<dbReference type="HOGENOM" id="CLU_014298_1_1_10"/>
<dbReference type="GO" id="GO:0043171">
    <property type="term" value="P:peptide catabolic process"/>
    <property type="evidence" value="ECO:0007669"/>
    <property type="project" value="TreeGrafter"/>
</dbReference>
<dbReference type="SUPFAM" id="SSF63737">
    <property type="entry name" value="Leukotriene A4 hydrolase N-terminal domain"/>
    <property type="match status" value="1"/>
</dbReference>
<dbReference type="InterPro" id="IPR027268">
    <property type="entry name" value="Peptidase_M4/M1_CTD_sf"/>
</dbReference>
<dbReference type="AlphaFoldDB" id="D0MH08"/>
<dbReference type="InterPro" id="IPR042097">
    <property type="entry name" value="Aminopeptidase_N-like_N_sf"/>
</dbReference>
<sequence length="573" mass="66166">MLTPDRKRPKRSRIALPGLICWVLLLVAQTACAQRQLGARVTNHSGGPLLSEQAAYDVTFYELALRVEPDARRIDGTLTVQARVVHPLIWFVLDLDTVLTVRRVEEHVAGRWVPRAFEHRPDGRIWTHLAHTRQPGQQLVLRVHYGGVPREAPYPPWIGGFTWARTADGRPWIATSNQGEGADLWWPCKDHPSDEPDSMALHITVPEPLVVASNGRLRRVERHADGTRTYHWFVSTPINNYGVALNIAPYRTVDTTYVSVAGDTVPVTFWVLPEREADARRMLPEFLDHLAFYERLLGPYPFRADKYGIAHTPFLGMEHQTIIAYGSDFSDQPYGYDWLHHHELGHEWWGNLVTAYDWKDFWLHEGFCTYMQALYAEQRFGPEAYRAELMRYRSALRNRRPIAPRTSKTTTEMYFADPATGQTDNDIYYKGAWVLHTLRYLIGDEAFFRALRRMAYPDPALERVADGRQCRFATTDDFVTLVEEITGRELDWFFEVYVRRAELPRLVVTRAPDRLILRWETPDALPFPMPVEVQIGDTRRRIPMPDGEAVVPLGELEPEPLIDPDHRILRDED</sequence>
<dbReference type="PANTHER" id="PTHR11533:SF174">
    <property type="entry name" value="PUROMYCIN-SENSITIVE AMINOPEPTIDASE-RELATED"/>
    <property type="match status" value="1"/>
</dbReference>
<keyword evidence="3" id="KW-0378">Hydrolase</keyword>
<proteinExistence type="predicted"/>
<dbReference type="InterPro" id="IPR014782">
    <property type="entry name" value="Peptidase_M1_dom"/>
</dbReference>
<dbReference type="EMBL" id="CP001807">
    <property type="protein sequence ID" value="ACY47793.1"/>
    <property type="molecule type" value="Genomic_DNA"/>
</dbReference>
<dbReference type="Pfam" id="PF17900">
    <property type="entry name" value="Peptidase_M1_N"/>
    <property type="match status" value="1"/>
</dbReference>
<evidence type="ECO:0000259" key="1">
    <source>
        <dbReference type="Pfam" id="PF01433"/>
    </source>
</evidence>
<dbReference type="GO" id="GO:0070006">
    <property type="term" value="F:metalloaminopeptidase activity"/>
    <property type="evidence" value="ECO:0007669"/>
    <property type="project" value="TreeGrafter"/>
</dbReference>
<organism evidence="3 4">
    <name type="scientific">Rhodothermus marinus (strain ATCC 43812 / DSM 4252 / R-10)</name>
    <name type="common">Rhodothermus obamensis</name>
    <dbReference type="NCBI Taxonomy" id="518766"/>
    <lineage>
        <taxon>Bacteria</taxon>
        <taxon>Pseudomonadati</taxon>
        <taxon>Rhodothermota</taxon>
        <taxon>Rhodothermia</taxon>
        <taxon>Rhodothermales</taxon>
        <taxon>Rhodothermaceae</taxon>
        <taxon>Rhodothermus</taxon>
    </lineage>
</organism>
<reference evidence="3 4" key="1">
    <citation type="journal article" date="2009" name="Stand. Genomic Sci.">
        <title>Complete genome sequence of Rhodothermus marinus type strain (R-10).</title>
        <authorList>
            <person name="Nolan M."/>
            <person name="Tindall B.J."/>
            <person name="Pomrenke H."/>
            <person name="Lapidus A."/>
            <person name="Copeland A."/>
            <person name="Glavina Del Rio T."/>
            <person name="Lucas S."/>
            <person name="Chen F."/>
            <person name="Tice H."/>
            <person name="Cheng J.F."/>
            <person name="Saunders E."/>
            <person name="Han C."/>
            <person name="Bruce D."/>
            <person name="Goodwin L."/>
            <person name="Chain P."/>
            <person name="Pitluck S."/>
            <person name="Ovchinikova G."/>
            <person name="Pati A."/>
            <person name="Ivanova N."/>
            <person name="Mavromatis K."/>
            <person name="Chen A."/>
            <person name="Palaniappan K."/>
            <person name="Land M."/>
            <person name="Hauser L."/>
            <person name="Chang Y.J."/>
            <person name="Jeffries C.D."/>
            <person name="Brettin T."/>
            <person name="Goker M."/>
            <person name="Bristow J."/>
            <person name="Eisen J.A."/>
            <person name="Markowitz V."/>
            <person name="Hugenholtz P."/>
            <person name="Kyrpides N.C."/>
            <person name="Klenk H.P."/>
            <person name="Detter J.C."/>
        </authorList>
    </citation>
    <scope>NUCLEOTIDE SEQUENCE [LARGE SCALE GENOMIC DNA]</scope>
    <source>
        <strain evidence="4">ATCC 43812 / DSM 4252 / R-10</strain>
    </source>
</reference>
<feature type="domain" description="Aminopeptidase N-like N-terminal" evidence="2">
    <location>
        <begin position="61"/>
        <end position="237"/>
    </location>
</feature>
<dbReference type="GO" id="GO:0008270">
    <property type="term" value="F:zinc ion binding"/>
    <property type="evidence" value="ECO:0007669"/>
    <property type="project" value="InterPro"/>
</dbReference>
<dbReference type="Gene3D" id="2.60.40.1730">
    <property type="entry name" value="tricorn interacting facor f3 domain"/>
    <property type="match status" value="1"/>
</dbReference>
<dbReference type="SUPFAM" id="SSF55486">
    <property type="entry name" value="Metalloproteases ('zincins'), catalytic domain"/>
    <property type="match status" value="1"/>
</dbReference>
<dbReference type="OrthoDB" id="100605at2"/>
<feature type="domain" description="Peptidase M1 membrane alanine aminopeptidase" evidence="1">
    <location>
        <begin position="341"/>
        <end position="495"/>
    </location>
</feature>
<dbReference type="Gene3D" id="1.10.390.10">
    <property type="entry name" value="Neutral Protease Domain 2"/>
    <property type="match status" value="1"/>
</dbReference>
<dbReference type="InterPro" id="IPR045357">
    <property type="entry name" value="Aminopeptidase_N-like_N"/>
</dbReference>
<dbReference type="PANTHER" id="PTHR11533">
    <property type="entry name" value="PROTEASE M1 ZINC METALLOPROTEASE"/>
    <property type="match status" value="1"/>
</dbReference>
<dbReference type="GO" id="GO:0005737">
    <property type="term" value="C:cytoplasm"/>
    <property type="evidence" value="ECO:0007669"/>
    <property type="project" value="TreeGrafter"/>
</dbReference>
<dbReference type="CDD" id="cd09603">
    <property type="entry name" value="M1_APN_like"/>
    <property type="match status" value="1"/>
</dbReference>